<dbReference type="AlphaFoldDB" id="A0A370FT70"/>
<feature type="compositionally biased region" description="Polar residues" evidence="1">
    <location>
        <begin position="1"/>
        <end position="11"/>
    </location>
</feature>
<evidence type="ECO:0000313" key="2">
    <source>
        <dbReference type="EMBL" id="RDI28938.1"/>
    </source>
</evidence>
<accession>A0A370FT70</accession>
<organism evidence="2 3">
    <name type="scientific">Pseudacidovorax intermedius</name>
    <dbReference type="NCBI Taxonomy" id="433924"/>
    <lineage>
        <taxon>Bacteria</taxon>
        <taxon>Pseudomonadati</taxon>
        <taxon>Pseudomonadota</taxon>
        <taxon>Betaproteobacteria</taxon>
        <taxon>Burkholderiales</taxon>
        <taxon>Comamonadaceae</taxon>
        <taxon>Pseudacidovorax</taxon>
    </lineage>
</organism>
<keyword evidence="3" id="KW-1185">Reference proteome</keyword>
<sequence>MTQPGFPQTPDSPVEPARTDGQQSWLDAMKAFDARRPDLPGEHLVVLGLGVALLLSSGRSRSILGRLVKAAAGGALVARAASGTGGVARVARVISKVT</sequence>
<dbReference type="EMBL" id="QQAV01000001">
    <property type="protein sequence ID" value="RDI28938.1"/>
    <property type="molecule type" value="Genomic_DNA"/>
</dbReference>
<proteinExistence type="predicted"/>
<feature type="region of interest" description="Disordered" evidence="1">
    <location>
        <begin position="1"/>
        <end position="21"/>
    </location>
</feature>
<gene>
    <name evidence="2" type="ORF">DFR41_101694</name>
</gene>
<name>A0A370FT70_9BURK</name>
<evidence type="ECO:0000313" key="3">
    <source>
        <dbReference type="Proteomes" id="UP000255265"/>
    </source>
</evidence>
<dbReference type="RefSeq" id="WP_244917632.1">
    <property type="nucleotide sequence ID" value="NZ_QQAV01000001.1"/>
</dbReference>
<reference evidence="2 3" key="1">
    <citation type="submission" date="2018-07" db="EMBL/GenBank/DDBJ databases">
        <title>Genomic Encyclopedia of Type Strains, Phase IV (KMG-IV): sequencing the most valuable type-strain genomes for metagenomic binning, comparative biology and taxonomic classification.</title>
        <authorList>
            <person name="Goeker M."/>
        </authorList>
    </citation>
    <scope>NUCLEOTIDE SEQUENCE [LARGE SCALE GENOMIC DNA]</scope>
    <source>
        <strain evidence="2 3">DSM 21352</strain>
    </source>
</reference>
<protein>
    <submittedName>
        <fullName evidence="2">Uncharacterized protein</fullName>
    </submittedName>
</protein>
<comment type="caution">
    <text evidence="2">The sequence shown here is derived from an EMBL/GenBank/DDBJ whole genome shotgun (WGS) entry which is preliminary data.</text>
</comment>
<dbReference type="Proteomes" id="UP000255265">
    <property type="component" value="Unassembled WGS sequence"/>
</dbReference>
<evidence type="ECO:0000256" key="1">
    <source>
        <dbReference type="SAM" id="MobiDB-lite"/>
    </source>
</evidence>